<dbReference type="Pfam" id="PF06742">
    <property type="entry name" value="DUF1214"/>
    <property type="match status" value="1"/>
</dbReference>
<dbReference type="InterPro" id="IPR010621">
    <property type="entry name" value="DUF1214"/>
</dbReference>
<dbReference type="Gene3D" id="2.60.120.600">
    <property type="entry name" value="Domain of unknown function DUF1214, C-terminal domain"/>
    <property type="match status" value="1"/>
</dbReference>
<keyword evidence="3" id="KW-1185">Reference proteome</keyword>
<dbReference type="PIRSF" id="PIRSF009471">
    <property type="entry name" value="UCP009471"/>
    <property type="match status" value="1"/>
</dbReference>
<evidence type="ECO:0000259" key="1">
    <source>
        <dbReference type="Pfam" id="PF06742"/>
    </source>
</evidence>
<gene>
    <name evidence="2" type="ORF">ABID16_001589</name>
</gene>
<dbReference type="EMBL" id="JBEPMB010000001">
    <property type="protein sequence ID" value="MET3613284.1"/>
    <property type="molecule type" value="Genomic_DNA"/>
</dbReference>
<dbReference type="InterPro" id="IPR012038">
    <property type="entry name" value="UCP009471"/>
</dbReference>
<feature type="domain" description="DUF1214" evidence="1">
    <location>
        <begin position="73"/>
        <end position="171"/>
    </location>
</feature>
<protein>
    <recommendedName>
        <fullName evidence="1">DUF1214 domain-containing protein</fullName>
    </recommendedName>
</protein>
<dbReference type="RefSeq" id="WP_354555763.1">
    <property type="nucleotide sequence ID" value="NZ_JBEPMB010000001.1"/>
</dbReference>
<dbReference type="InterPro" id="IPR037049">
    <property type="entry name" value="DUF1214_C_sf"/>
</dbReference>
<comment type="caution">
    <text evidence="2">The sequence shown here is derived from an EMBL/GenBank/DDBJ whole genome shotgun (WGS) entry which is preliminary data.</text>
</comment>
<sequence>MFRVPFLVAVSLSIAFGVGILITRSAISRSSGFSALTLGAWQAYPKAQTSEADPYARNHRAKATGLLLGSAEGLVFYADNDDAGEALVGGCTYRVSGKVPQARFWTLSITNAANAPLTNRPGLPAALNAQSVLYDNDGTLTVSVSQNPQAGNWLSVPPIGHYRLAFTLFDTPVAGSSGLLDLSMPTIVREGCGDA</sequence>
<reference evidence="2 3" key="1">
    <citation type="submission" date="2024-06" db="EMBL/GenBank/DDBJ databases">
        <title>Genomic Encyclopedia of Type Strains, Phase IV (KMG-IV): sequencing the most valuable type-strain genomes for metagenomic binning, comparative biology and taxonomic classification.</title>
        <authorList>
            <person name="Goeker M."/>
        </authorList>
    </citation>
    <scope>NUCLEOTIDE SEQUENCE [LARGE SCALE GENOMIC DNA]</scope>
    <source>
        <strain evidence="2 3">DSM 29780</strain>
    </source>
</reference>
<dbReference type="Proteomes" id="UP001549047">
    <property type="component" value="Unassembled WGS sequence"/>
</dbReference>
<name>A0ABV2J036_9HYPH</name>
<proteinExistence type="predicted"/>
<dbReference type="SUPFAM" id="SSF160935">
    <property type="entry name" value="VPA0735-like"/>
    <property type="match status" value="1"/>
</dbReference>
<accession>A0ABV2J036</accession>
<organism evidence="2 3">
    <name type="scientific">Rhizobium aquaticum</name>
    <dbReference type="NCBI Taxonomy" id="1549636"/>
    <lineage>
        <taxon>Bacteria</taxon>
        <taxon>Pseudomonadati</taxon>
        <taxon>Pseudomonadota</taxon>
        <taxon>Alphaproteobacteria</taxon>
        <taxon>Hyphomicrobiales</taxon>
        <taxon>Rhizobiaceae</taxon>
        <taxon>Rhizobium/Agrobacterium group</taxon>
        <taxon>Rhizobium</taxon>
    </lineage>
</organism>
<evidence type="ECO:0000313" key="2">
    <source>
        <dbReference type="EMBL" id="MET3613284.1"/>
    </source>
</evidence>
<evidence type="ECO:0000313" key="3">
    <source>
        <dbReference type="Proteomes" id="UP001549047"/>
    </source>
</evidence>